<dbReference type="Proteomes" id="UP000226080">
    <property type="component" value="Unassembled WGS sequence"/>
</dbReference>
<dbReference type="AlphaFoldDB" id="A0AB74N340"/>
<evidence type="ECO:0000313" key="2">
    <source>
        <dbReference type="EMBL" id="TYA37958.1"/>
    </source>
</evidence>
<dbReference type="EMBL" id="PCGW01000009">
    <property type="protein sequence ID" value="PHO20625.1"/>
    <property type="molecule type" value="Genomic_DNA"/>
</dbReference>
<dbReference type="RefSeq" id="WP_014702588.1">
    <property type="nucleotide sequence ID" value="NZ_JACAWB010000075.1"/>
</dbReference>
<proteinExistence type="predicted"/>
<comment type="caution">
    <text evidence="2">The sequence shown here is derived from an EMBL/GenBank/DDBJ whole genome shotgun (WGS) entry which is preliminary data.</text>
</comment>
<protein>
    <submittedName>
        <fullName evidence="2">Phage tail protein</fullName>
    </submittedName>
</protein>
<organism evidence="2 4">
    <name type="scientific">Aggregatibacter actinomycetemcomitans</name>
    <name type="common">Actinobacillus actinomycetemcomitans</name>
    <name type="synonym">Haemophilus actinomycetemcomitans</name>
    <dbReference type="NCBI Taxonomy" id="714"/>
    <lineage>
        <taxon>Bacteria</taxon>
        <taxon>Pseudomonadati</taxon>
        <taxon>Pseudomonadota</taxon>
        <taxon>Gammaproteobacteria</taxon>
        <taxon>Pasteurellales</taxon>
        <taxon>Pasteurellaceae</taxon>
        <taxon>Aggregatibacter</taxon>
    </lineage>
</organism>
<keyword evidence="3" id="KW-1185">Reference proteome</keyword>
<reference evidence="1 3" key="1">
    <citation type="submission" date="2017-10" db="EMBL/GenBank/DDBJ databases">
        <title>Draft genome sequences of Aggregatibacter actinomycetemcomitans strains 310a and 310b.</title>
        <authorList>
            <person name="May A.C."/>
            <person name="Ohta H."/>
            <person name="Maeda H."/>
            <person name="Kokeguchi S."/>
            <person name="Cugini C."/>
        </authorList>
    </citation>
    <scope>NUCLEOTIDE SEQUENCE [LARGE SCALE GENOMIC DNA]</scope>
    <source>
        <strain evidence="1 3">310b</strain>
    </source>
</reference>
<dbReference type="Proteomes" id="UP000323012">
    <property type="component" value="Unassembled WGS sequence"/>
</dbReference>
<name>A0AB74N340_AGGAC</name>
<evidence type="ECO:0000313" key="4">
    <source>
        <dbReference type="Proteomes" id="UP000323012"/>
    </source>
</evidence>
<dbReference type="EMBL" id="VSED01000088">
    <property type="protein sequence ID" value="TYA37958.1"/>
    <property type="molecule type" value="Genomic_DNA"/>
</dbReference>
<evidence type="ECO:0000313" key="1">
    <source>
        <dbReference type="EMBL" id="PHO20625.1"/>
    </source>
</evidence>
<accession>A0AB74N340</accession>
<evidence type="ECO:0000313" key="3">
    <source>
        <dbReference type="Proteomes" id="UP000226080"/>
    </source>
</evidence>
<gene>
    <name evidence="1" type="ORF">CQR80_06250</name>
    <name evidence="2" type="ORF">FXB79_11400</name>
</gene>
<sequence>MIQTYLIEQYDLKDWKEKSFNRAQAFVNTPLIFTKVTTSLDAVHDCDINVLTKSNNKTCYYREYEHGSADQGNVRIQFYAIGRWK</sequence>
<reference evidence="2 4" key="2">
    <citation type="submission" date="2019-08" db="EMBL/GenBank/DDBJ databases">
        <title>Whole genome sequencing of Aggregatibacter actinomycetemcomitans cultured from blood stream infections in Denmark reveals a novel phylogenetic lineage expressing serotype a membrane O polysaccharide.</title>
        <authorList>
            <person name="Nedergaard S."/>
            <person name="Kobel C.M."/>
            <person name="Nielsen M.B."/>
            <person name="Moeller R.T."/>
            <person name="Jensen A.B."/>
            <person name="Noerskov-Lauritsen N."/>
        </authorList>
    </citation>
    <scope>NUCLEOTIDE SEQUENCE [LARGE SCALE GENOMIC DNA]</scope>
    <source>
        <strain evidence="2 4">PN_563</strain>
    </source>
</reference>